<gene>
    <name evidence="7" type="primary">COQ4</name>
    <name evidence="10" type="ORF">A7C99_2682</name>
</gene>
<sequence length="655" mass="73733">MGVGNVGSFVAHSLAARPVSERACITLLFHHPAFYKDWNRFGRVVAVKRHGIPEQRSGFCINVLQDHEWYYPSEIEGAPDDLVKEEFALRQGEEADSDGSLIPADEEWIEHLIVTVKTTQVERAMKSVRHRLTPESSVLFLTNGLGVLEEVNEKIWPDESERPNYLFGVTSHGLFKSGLFETTHAGVGTTTIGVVRQSPRDDMEHTADGSSTTLAPSTNFLLKTLTQTPELACISTNAIDLFLLQLEKLAVNCVINPLTLLMDCKNGELLYHYNLTRVQRLLLIEISAVICALPELQGVPGLQSRFSPERLRTIAVGVAGKTGENTSSMLQDARMGKESEIEYMNGYIVRRGEEVGVRCALNYMVVQLVQAKSRIAGRQRNEEVPFDLSKLTLRIPRQLARGSRQFSVLNRPAPNYPGHVPLTTVERCSMAIGSAIGSLLNPRRHATLGETTATPYFIYRLRDAMLSDATGRRILRDRPRITSQTLSLPYLRSLPPNSLGYTYASWLDREGVTPDTRSSVRYIDNEECAYVMQRYRECHDFYHAVTGLPIVVEGELALKIFEFMNTGLPMTGLAAAAVVRLKGAERERFWDIHLPWAVRSGAKSKELICVYWEEMLERDVGEIRAELGIEVPPDLREIRRQQRKRDKEKKKQAVQ</sequence>
<accession>A0A178F0P0</accession>
<evidence type="ECO:0000256" key="6">
    <source>
        <dbReference type="ARBA" id="ARBA00032024"/>
    </source>
</evidence>
<dbReference type="FunFam" id="1.10.1040.10:FF:000038">
    <property type="entry name" value="Probable 2-dehydropantoate 2-reductase"/>
    <property type="match status" value="1"/>
</dbReference>
<dbReference type="InterPro" id="IPR013328">
    <property type="entry name" value="6PGD_dom2"/>
</dbReference>
<feature type="domain" description="Ketopantoate reductase C-terminal" evidence="9">
    <location>
        <begin position="243"/>
        <end position="372"/>
    </location>
</feature>
<dbReference type="PANTHER" id="PTHR43765">
    <property type="entry name" value="2-DEHYDROPANTOATE 2-REDUCTASE-RELATED"/>
    <property type="match status" value="1"/>
</dbReference>
<keyword evidence="3 7" id="KW-0862">Zinc</keyword>
<keyword evidence="5" id="KW-0560">Oxidoreductase</keyword>
<evidence type="ECO:0000259" key="9">
    <source>
        <dbReference type="Pfam" id="PF08546"/>
    </source>
</evidence>
<evidence type="ECO:0000256" key="2">
    <source>
        <dbReference type="ARBA" id="ARBA00013014"/>
    </source>
</evidence>
<evidence type="ECO:0000256" key="3">
    <source>
        <dbReference type="ARBA" id="ARBA00022833"/>
    </source>
</evidence>
<dbReference type="AlphaFoldDB" id="A0A178F0P0"/>
<comment type="function">
    <text evidence="7">Lyase that catalyzes the C1-decarboxylation of 4-hydroxy-3-methoxy-5-(all-trans-polyprenyl)benzoic acid into 2-methoxy-6-(all-trans-polyprenyl)phenol during ubiquinone biosynthesis.</text>
</comment>
<proteinExistence type="inferred from homology"/>
<reference evidence="10 11" key="1">
    <citation type="submission" date="2016-05" db="EMBL/GenBank/DDBJ databases">
        <title>Genome sequencing of Trichophyton rubrum CMCC(F)T1i isolated from hair.</title>
        <authorList>
            <person name="Zhan P."/>
            <person name="Tao Y."/>
            <person name="Liu W."/>
        </authorList>
    </citation>
    <scope>NUCLEOTIDE SEQUENCE [LARGE SCALE GENOMIC DNA]</scope>
    <source>
        <strain evidence="11">CMCC(F)T1i</strain>
    </source>
</reference>
<feature type="binding site" evidence="7">
    <location>
        <position position="540"/>
    </location>
    <ligand>
        <name>Zn(2+)</name>
        <dbReference type="ChEBI" id="CHEBI:29105"/>
    </ligand>
</feature>
<dbReference type="VEuPathDB" id="FungiDB:TERG_02432"/>
<evidence type="ECO:0000256" key="4">
    <source>
        <dbReference type="ARBA" id="ARBA00022857"/>
    </source>
</evidence>
<dbReference type="Pfam" id="PF05019">
    <property type="entry name" value="Coq4"/>
    <property type="match status" value="1"/>
</dbReference>
<dbReference type="GO" id="GO:0008677">
    <property type="term" value="F:2-dehydropantoate 2-reductase activity"/>
    <property type="evidence" value="ECO:0007669"/>
    <property type="project" value="UniProtKB-EC"/>
</dbReference>
<dbReference type="InterPro" id="IPR013332">
    <property type="entry name" value="KPR_N"/>
</dbReference>
<comment type="pathway">
    <text evidence="7">Cofactor biosynthesis; ubiquinone biosynthesis.</text>
</comment>
<comment type="similarity">
    <text evidence="7">Belongs to the COQ4 family.</text>
</comment>
<evidence type="ECO:0000313" key="11">
    <source>
        <dbReference type="Proteomes" id="UP000243015"/>
    </source>
</evidence>
<comment type="cofactor">
    <cofactor evidence="7">
        <name>Zn(2+)</name>
        <dbReference type="ChEBI" id="CHEBI:29105"/>
    </cofactor>
</comment>
<feature type="binding site" evidence="7">
    <location>
        <position position="555"/>
    </location>
    <ligand>
        <name>Zn(2+)</name>
        <dbReference type="ChEBI" id="CHEBI:29105"/>
    </ligand>
</feature>
<comment type="similarity">
    <text evidence="1">Belongs to the ketopantoate reductase family.</text>
</comment>
<evidence type="ECO:0000256" key="7">
    <source>
        <dbReference type="HAMAP-Rule" id="MF_03111"/>
    </source>
</evidence>
<evidence type="ECO:0000256" key="1">
    <source>
        <dbReference type="ARBA" id="ARBA00007870"/>
    </source>
</evidence>
<dbReference type="UniPathway" id="UPA00232"/>
<dbReference type="EC" id="1.1.1.169" evidence="2"/>
<comment type="subunit">
    <text evidence="7">Component of a multi-subunit COQ enzyme complex, composed of at least COQ3, COQ4, COQ5, COQ6, COQ7 and COQ9.</text>
</comment>
<keyword evidence="7" id="KW-0496">Mitochondrion</keyword>
<dbReference type="InterPro" id="IPR003710">
    <property type="entry name" value="ApbA"/>
</dbReference>
<protein>
    <recommendedName>
        <fullName evidence="2">2-dehydropantoate 2-reductase</fullName>
        <ecNumber evidence="2">1.1.1.169</ecNumber>
    </recommendedName>
    <alternativeName>
        <fullName evidence="6">Ketopantoate reductase</fullName>
    </alternativeName>
</protein>
<dbReference type="Gene3D" id="1.10.1040.10">
    <property type="entry name" value="N-(1-d-carboxylethyl)-l-norvaline Dehydrogenase, domain 2"/>
    <property type="match status" value="1"/>
</dbReference>
<feature type="binding site" evidence="7">
    <location>
        <position position="543"/>
    </location>
    <ligand>
        <name>Zn(2+)</name>
        <dbReference type="ChEBI" id="CHEBI:29105"/>
    </ligand>
</feature>
<evidence type="ECO:0000259" key="8">
    <source>
        <dbReference type="Pfam" id="PF02558"/>
    </source>
</evidence>
<feature type="binding site" evidence="7">
    <location>
        <position position="539"/>
    </location>
    <ligand>
        <name>Zn(2+)</name>
        <dbReference type="ChEBI" id="CHEBI:29105"/>
    </ligand>
</feature>
<dbReference type="HAMAP" id="MF_03111">
    <property type="entry name" value="Coq4"/>
    <property type="match status" value="1"/>
</dbReference>
<evidence type="ECO:0000256" key="5">
    <source>
        <dbReference type="ARBA" id="ARBA00023002"/>
    </source>
</evidence>
<dbReference type="Proteomes" id="UP000243015">
    <property type="component" value="Unassembled WGS sequence"/>
</dbReference>
<dbReference type="InterPro" id="IPR036291">
    <property type="entry name" value="NAD(P)-bd_dom_sf"/>
</dbReference>
<comment type="caution">
    <text evidence="10">The sequence shown here is derived from an EMBL/GenBank/DDBJ whole genome shotgun (WGS) entry which is preliminary data.</text>
</comment>
<dbReference type="SUPFAM" id="SSF51735">
    <property type="entry name" value="NAD(P)-binding Rossmann-fold domains"/>
    <property type="match status" value="1"/>
</dbReference>
<dbReference type="PANTHER" id="PTHR43765:SF2">
    <property type="entry name" value="2-DEHYDROPANTOATE 2-REDUCTASE"/>
    <property type="match status" value="1"/>
</dbReference>
<dbReference type="GO" id="GO:0120539">
    <property type="term" value="F:4-hydroxy-3-methoxy-5-polyprenylbenzoate decarboxylase activity"/>
    <property type="evidence" value="ECO:0007669"/>
    <property type="project" value="UniProtKB-EC"/>
</dbReference>
<dbReference type="InterPro" id="IPR050838">
    <property type="entry name" value="Ketopantoate_reductase"/>
</dbReference>
<keyword evidence="7" id="KW-0456">Lyase</keyword>
<organism evidence="10 11">
    <name type="scientific">Trichophyton rubrum</name>
    <name type="common">Athlete's foot fungus</name>
    <name type="synonym">Epidermophyton rubrum</name>
    <dbReference type="NCBI Taxonomy" id="5551"/>
    <lineage>
        <taxon>Eukaryota</taxon>
        <taxon>Fungi</taxon>
        <taxon>Dikarya</taxon>
        <taxon>Ascomycota</taxon>
        <taxon>Pezizomycotina</taxon>
        <taxon>Eurotiomycetes</taxon>
        <taxon>Eurotiomycetidae</taxon>
        <taxon>Onygenales</taxon>
        <taxon>Arthrodermataceae</taxon>
        <taxon>Trichophyton</taxon>
    </lineage>
</organism>
<dbReference type="EMBL" id="LHPM01000013">
    <property type="protein sequence ID" value="OAL65585.1"/>
    <property type="molecule type" value="Genomic_DNA"/>
</dbReference>
<dbReference type="NCBIfam" id="TIGR00745">
    <property type="entry name" value="apbA_panE"/>
    <property type="match status" value="1"/>
</dbReference>
<dbReference type="GO" id="GO:0031314">
    <property type="term" value="C:extrinsic component of mitochondrial inner membrane"/>
    <property type="evidence" value="ECO:0007669"/>
    <property type="project" value="UniProtKB-UniRule"/>
</dbReference>
<keyword evidence="7" id="KW-0479">Metal-binding</keyword>
<feature type="domain" description="Ketopantoate reductase N-terminal" evidence="8">
    <location>
        <begin position="1"/>
        <end position="195"/>
    </location>
</feature>
<keyword evidence="4" id="KW-0521">NADP</keyword>
<dbReference type="SUPFAM" id="SSF48179">
    <property type="entry name" value="6-phosphogluconate dehydrogenase C-terminal domain-like"/>
    <property type="match status" value="1"/>
</dbReference>
<dbReference type="GO" id="GO:0008270">
    <property type="term" value="F:zinc ion binding"/>
    <property type="evidence" value="ECO:0007669"/>
    <property type="project" value="UniProtKB-UniRule"/>
</dbReference>
<keyword evidence="7" id="KW-0999">Mitochondrion inner membrane</keyword>
<dbReference type="GO" id="GO:0050661">
    <property type="term" value="F:NADP binding"/>
    <property type="evidence" value="ECO:0007669"/>
    <property type="project" value="TreeGrafter"/>
</dbReference>
<dbReference type="Pfam" id="PF08546">
    <property type="entry name" value="ApbA_C"/>
    <property type="match status" value="1"/>
</dbReference>
<name>A0A178F0P0_TRIRU</name>
<dbReference type="InterPro" id="IPR007715">
    <property type="entry name" value="Coq4"/>
</dbReference>
<dbReference type="InterPro" id="IPR027540">
    <property type="entry name" value="Coq4_euk"/>
</dbReference>
<dbReference type="VEuPathDB" id="FungiDB:TERG_02433"/>
<dbReference type="InterPro" id="IPR008927">
    <property type="entry name" value="6-PGluconate_DH-like_C_sf"/>
</dbReference>
<keyword evidence="7" id="KW-0472">Membrane</keyword>
<keyword evidence="7" id="KW-0831">Ubiquinone biosynthesis</keyword>
<dbReference type="Pfam" id="PF02558">
    <property type="entry name" value="ApbA"/>
    <property type="match status" value="1"/>
</dbReference>
<comment type="catalytic activity">
    <reaction evidence="7">
        <text>a 4-hydroxy-3-methoxy-5-(all-trans-polyprenyl)benzoate + H(+) = a 2-methoxy-6-(all-trans-polyprenyl)phenol + CO2</text>
        <dbReference type="Rhea" id="RHEA:81179"/>
        <dbReference type="Rhea" id="RHEA-COMP:9551"/>
        <dbReference type="Rhea" id="RHEA-COMP:10931"/>
        <dbReference type="ChEBI" id="CHEBI:15378"/>
        <dbReference type="ChEBI" id="CHEBI:16526"/>
        <dbReference type="ChEBI" id="CHEBI:62731"/>
        <dbReference type="ChEBI" id="CHEBI:84443"/>
        <dbReference type="EC" id="4.1.1.130"/>
    </reaction>
</comment>
<comment type="subcellular location">
    <subcellularLocation>
        <location evidence="7">Mitochondrion inner membrane</location>
        <topology evidence="7">Peripheral membrane protein</topology>
        <orientation evidence="7">Matrix side</orientation>
    </subcellularLocation>
</comment>
<dbReference type="InterPro" id="IPR013752">
    <property type="entry name" value="KPA_reductase"/>
</dbReference>
<evidence type="ECO:0000313" key="10">
    <source>
        <dbReference type="EMBL" id="OAL65585.1"/>
    </source>
</evidence>
<dbReference type="Gene3D" id="3.40.50.720">
    <property type="entry name" value="NAD(P)-binding Rossmann-like Domain"/>
    <property type="match status" value="1"/>
</dbReference>
<dbReference type="GO" id="GO:0015940">
    <property type="term" value="P:pantothenate biosynthetic process"/>
    <property type="evidence" value="ECO:0007669"/>
    <property type="project" value="InterPro"/>
</dbReference>